<keyword evidence="4" id="KW-1185">Reference proteome</keyword>
<accession>A0A1H0Y8G2</accession>
<dbReference type="EMBL" id="FNKL01000001">
    <property type="protein sequence ID" value="SDQ11479.1"/>
    <property type="molecule type" value="Genomic_DNA"/>
</dbReference>
<evidence type="ECO:0008006" key="5">
    <source>
        <dbReference type="Google" id="ProtNLM"/>
    </source>
</evidence>
<dbReference type="Proteomes" id="UP000199627">
    <property type="component" value="Unassembled WGS sequence"/>
</dbReference>
<evidence type="ECO:0000256" key="1">
    <source>
        <dbReference type="SAM" id="Coils"/>
    </source>
</evidence>
<keyword evidence="2" id="KW-0732">Signal</keyword>
<evidence type="ECO:0000313" key="4">
    <source>
        <dbReference type="Proteomes" id="UP000199627"/>
    </source>
</evidence>
<name>A0A1H0Y8G2_9FLAO</name>
<feature type="coiled-coil region" evidence="1">
    <location>
        <begin position="244"/>
        <end position="275"/>
    </location>
</feature>
<reference evidence="4" key="1">
    <citation type="submission" date="2016-10" db="EMBL/GenBank/DDBJ databases">
        <authorList>
            <person name="Varghese N."/>
            <person name="Submissions S."/>
        </authorList>
    </citation>
    <scope>NUCLEOTIDE SEQUENCE [LARGE SCALE GENOMIC DNA]</scope>
    <source>
        <strain evidence="4">DSM 17072</strain>
    </source>
</reference>
<organism evidence="3 4">
    <name type="scientific">Chryseobacterium soldanellicola</name>
    <dbReference type="NCBI Taxonomy" id="311333"/>
    <lineage>
        <taxon>Bacteria</taxon>
        <taxon>Pseudomonadati</taxon>
        <taxon>Bacteroidota</taxon>
        <taxon>Flavobacteriia</taxon>
        <taxon>Flavobacteriales</taxon>
        <taxon>Weeksellaceae</taxon>
        <taxon>Chryseobacterium group</taxon>
        <taxon>Chryseobacterium</taxon>
    </lineage>
</organism>
<evidence type="ECO:0000313" key="3">
    <source>
        <dbReference type="EMBL" id="SDQ11479.1"/>
    </source>
</evidence>
<protein>
    <recommendedName>
        <fullName evidence="5">Cell wall anchor protein</fullName>
    </recommendedName>
</protein>
<dbReference type="STRING" id="311333.SAMN05421664_0560"/>
<feature type="chain" id="PRO_5011541231" description="Cell wall anchor protein" evidence="2">
    <location>
        <begin position="21"/>
        <end position="276"/>
    </location>
</feature>
<gene>
    <name evidence="3" type="ORF">SAMN05421664_0560</name>
</gene>
<dbReference type="RefSeq" id="WP_089753413.1">
    <property type="nucleotide sequence ID" value="NZ_FNKL01000001.1"/>
</dbReference>
<sequence length="276" mass="30353">MKKTILLVATVATTFLSAQSWNLTGNAGTTPSTNFLGTTDASDFVLKTNGAERMRVNAAGNVAVGGVPSDPNVGFQVFGRTQLISNVNSDGVQIRNMAPNISSGMDMLWLTYDNFQPNDVGLLTLSSPPTPNAGDFSKPQFSVRANGKVFMGVRLSFTPTCSDCNEYRLFVQDGIRTEKIKVDIAASNGWADYVFKKDYKLMPLNELDQFINENGHLPEVPSTEEAIEKGIELKEMNILLLKKVEELTLHMIDQNKQLKAQNEEIQALKKEINASK</sequence>
<proteinExistence type="predicted"/>
<dbReference type="AlphaFoldDB" id="A0A1H0Y8G2"/>
<dbReference type="OrthoDB" id="658938at2"/>
<evidence type="ECO:0000256" key="2">
    <source>
        <dbReference type="SAM" id="SignalP"/>
    </source>
</evidence>
<keyword evidence="1" id="KW-0175">Coiled coil</keyword>
<feature type="signal peptide" evidence="2">
    <location>
        <begin position="1"/>
        <end position="20"/>
    </location>
</feature>